<dbReference type="InterPro" id="IPR036761">
    <property type="entry name" value="TTHA0802/YceI-like_sf"/>
</dbReference>
<name>A0ABV1VEZ1_9ACTN</name>
<evidence type="ECO:0000313" key="4">
    <source>
        <dbReference type="Proteomes" id="UP001490330"/>
    </source>
</evidence>
<feature type="domain" description="Lipid/polyisoprenoid-binding YceI-like" evidence="2">
    <location>
        <begin position="13"/>
        <end position="178"/>
    </location>
</feature>
<evidence type="ECO:0000259" key="2">
    <source>
        <dbReference type="SMART" id="SM00867"/>
    </source>
</evidence>
<accession>A0ABV1VEZ1</accession>
<dbReference type="EMBL" id="JBEPCV010000009">
    <property type="protein sequence ID" value="MER6904606.1"/>
    <property type="molecule type" value="Genomic_DNA"/>
</dbReference>
<dbReference type="PANTHER" id="PTHR34406:SF1">
    <property type="entry name" value="PROTEIN YCEI"/>
    <property type="match status" value="1"/>
</dbReference>
<dbReference type="Gene3D" id="2.40.128.110">
    <property type="entry name" value="Lipid/polyisoprenoid-binding, YceI-like"/>
    <property type="match status" value="1"/>
</dbReference>
<evidence type="ECO:0000313" key="3">
    <source>
        <dbReference type="EMBL" id="MER6904606.1"/>
    </source>
</evidence>
<dbReference type="RefSeq" id="WP_350716355.1">
    <property type="nucleotide sequence ID" value="NZ_JBEPCO010000004.1"/>
</dbReference>
<evidence type="ECO:0000256" key="1">
    <source>
        <dbReference type="ARBA" id="ARBA00008812"/>
    </source>
</evidence>
<gene>
    <name evidence="3" type="ORF">ABT322_12660</name>
</gene>
<protein>
    <submittedName>
        <fullName evidence="3">YceI family protein</fullName>
    </submittedName>
</protein>
<comment type="caution">
    <text evidence="3">The sequence shown here is derived from an EMBL/GenBank/DDBJ whole genome shotgun (WGS) entry which is preliminary data.</text>
</comment>
<keyword evidence="4" id="KW-1185">Reference proteome</keyword>
<sequence>MPTPISLSELTGDYDLDTAHSRIGFIARHTMATRVRGQFDEFEGGVYLDGDHPSTSSVRITLRAKSIRTGNPQRDDLLCGKFLDVDDHPAIAFTSTEVTQVDRTHYRVTGSLAMRGVAKPVTLDVELTSGASDPQGNARVGFQGSLTINRNDWGVNWNAGTAALVSPKVVLELEVTAIRRRS</sequence>
<dbReference type="Proteomes" id="UP001490330">
    <property type="component" value="Unassembled WGS sequence"/>
</dbReference>
<dbReference type="PANTHER" id="PTHR34406">
    <property type="entry name" value="PROTEIN YCEI"/>
    <property type="match status" value="1"/>
</dbReference>
<dbReference type="SUPFAM" id="SSF101874">
    <property type="entry name" value="YceI-like"/>
    <property type="match status" value="1"/>
</dbReference>
<proteinExistence type="inferred from homology"/>
<dbReference type="Pfam" id="PF04264">
    <property type="entry name" value="YceI"/>
    <property type="match status" value="1"/>
</dbReference>
<organism evidence="3 4">
    <name type="scientific">Streptomyces flaveolus</name>
    <dbReference type="NCBI Taxonomy" id="67297"/>
    <lineage>
        <taxon>Bacteria</taxon>
        <taxon>Bacillati</taxon>
        <taxon>Actinomycetota</taxon>
        <taxon>Actinomycetes</taxon>
        <taxon>Kitasatosporales</taxon>
        <taxon>Streptomycetaceae</taxon>
        <taxon>Streptomyces</taxon>
    </lineage>
</organism>
<dbReference type="SMART" id="SM00867">
    <property type="entry name" value="YceI"/>
    <property type="match status" value="1"/>
</dbReference>
<dbReference type="InterPro" id="IPR007372">
    <property type="entry name" value="Lipid/polyisoprenoid-bd_YceI"/>
</dbReference>
<comment type="similarity">
    <text evidence="1">Belongs to the UPF0312 family.</text>
</comment>
<reference evidence="3 4" key="1">
    <citation type="submission" date="2024-06" db="EMBL/GenBank/DDBJ databases">
        <title>The Natural Products Discovery Center: Release of the First 8490 Sequenced Strains for Exploring Actinobacteria Biosynthetic Diversity.</title>
        <authorList>
            <person name="Kalkreuter E."/>
            <person name="Kautsar S.A."/>
            <person name="Yang D."/>
            <person name="Bader C.D."/>
            <person name="Teijaro C.N."/>
            <person name="Fluegel L."/>
            <person name="Davis C.M."/>
            <person name="Simpson J.R."/>
            <person name="Lauterbach L."/>
            <person name="Steele A.D."/>
            <person name="Gui C."/>
            <person name="Meng S."/>
            <person name="Li G."/>
            <person name="Viehrig K."/>
            <person name="Ye F."/>
            <person name="Su P."/>
            <person name="Kiefer A.F."/>
            <person name="Nichols A."/>
            <person name="Cepeda A.J."/>
            <person name="Yan W."/>
            <person name="Fan B."/>
            <person name="Jiang Y."/>
            <person name="Adhikari A."/>
            <person name="Zheng C.-J."/>
            <person name="Schuster L."/>
            <person name="Cowan T.M."/>
            <person name="Smanski M.J."/>
            <person name="Chevrette M.G."/>
            <person name="De Carvalho L.P.S."/>
            <person name="Shen B."/>
        </authorList>
    </citation>
    <scope>NUCLEOTIDE SEQUENCE [LARGE SCALE GENOMIC DNA]</scope>
    <source>
        <strain evidence="3 4">NPDC000632</strain>
    </source>
</reference>